<dbReference type="AlphaFoldDB" id="A0A0P9D246"/>
<dbReference type="Proteomes" id="UP000050482">
    <property type="component" value="Unassembled WGS sequence"/>
</dbReference>
<name>A0A0P9D246_9BACL</name>
<gene>
    <name evidence="2" type="ORF">AN477_11375</name>
</gene>
<dbReference type="STRING" id="471514.AN477_11375"/>
<dbReference type="RefSeq" id="WP_054969286.1">
    <property type="nucleotide sequence ID" value="NZ_LJCO01000047.1"/>
</dbReference>
<proteinExistence type="predicted"/>
<evidence type="ECO:0000313" key="3">
    <source>
        <dbReference type="Proteomes" id="UP000050482"/>
    </source>
</evidence>
<reference evidence="2 3" key="1">
    <citation type="submission" date="2015-09" db="EMBL/GenBank/DDBJ databases">
        <title>Draft genome sequence of Alicyclobacillus ferrooxydans DSM 22381.</title>
        <authorList>
            <person name="Hemp J."/>
        </authorList>
    </citation>
    <scope>NUCLEOTIDE SEQUENCE [LARGE SCALE GENOMIC DNA]</scope>
    <source>
        <strain evidence="2 3">TC-34</strain>
    </source>
</reference>
<evidence type="ECO:0000313" key="2">
    <source>
        <dbReference type="EMBL" id="KPV43604.1"/>
    </source>
</evidence>
<sequence length="121" mass="14040">MNRYDPLDWIHQWDDYEMMMYALHEDEPGIYMQVSQKTVRSGAEEWEIIYDRRIADLWSDASEVPGSDDWQEQVLRHHLNEHPELVAEEKAYLQRWLAEAGTGAKADAGADKDSGNGSDKE</sequence>
<dbReference type="OrthoDB" id="2376435at2"/>
<comment type="caution">
    <text evidence="2">The sequence shown here is derived from an EMBL/GenBank/DDBJ whole genome shotgun (WGS) entry which is preliminary data.</text>
</comment>
<evidence type="ECO:0000256" key="1">
    <source>
        <dbReference type="SAM" id="MobiDB-lite"/>
    </source>
</evidence>
<protein>
    <submittedName>
        <fullName evidence="2">Uncharacterized protein</fullName>
    </submittedName>
</protein>
<dbReference type="PATRIC" id="fig|471514.4.peg.2625"/>
<organism evidence="2 3">
    <name type="scientific">Alicyclobacillus ferrooxydans</name>
    <dbReference type="NCBI Taxonomy" id="471514"/>
    <lineage>
        <taxon>Bacteria</taxon>
        <taxon>Bacillati</taxon>
        <taxon>Bacillota</taxon>
        <taxon>Bacilli</taxon>
        <taxon>Bacillales</taxon>
        <taxon>Alicyclobacillaceae</taxon>
        <taxon>Alicyclobacillus</taxon>
    </lineage>
</organism>
<keyword evidence="3" id="KW-1185">Reference proteome</keyword>
<feature type="compositionally biased region" description="Basic and acidic residues" evidence="1">
    <location>
        <begin position="108"/>
        <end position="121"/>
    </location>
</feature>
<accession>A0A0P9D246</accession>
<feature type="region of interest" description="Disordered" evidence="1">
    <location>
        <begin position="102"/>
        <end position="121"/>
    </location>
</feature>
<dbReference type="EMBL" id="LJCO01000047">
    <property type="protein sequence ID" value="KPV43604.1"/>
    <property type="molecule type" value="Genomic_DNA"/>
</dbReference>